<dbReference type="AlphaFoldDB" id="A0A158FJ17"/>
<proteinExistence type="predicted"/>
<keyword evidence="1" id="KW-1133">Transmembrane helix</keyword>
<name>A0A158FJ17_9BURK</name>
<dbReference type="Proteomes" id="UP000054717">
    <property type="component" value="Unassembled WGS sequence"/>
</dbReference>
<evidence type="ECO:0000313" key="2">
    <source>
        <dbReference type="EMBL" id="SAL19824.1"/>
    </source>
</evidence>
<dbReference type="STRING" id="326475.AWB66_00970"/>
<sequence length="43" mass="4781">MPTTSSPLEFLIVFAVVFTAGVLTSVGLRQYTEKVRREATRHA</sequence>
<feature type="transmembrane region" description="Helical" evidence="1">
    <location>
        <begin position="6"/>
        <end position="28"/>
    </location>
</feature>
<evidence type="ECO:0000256" key="1">
    <source>
        <dbReference type="SAM" id="Phobius"/>
    </source>
</evidence>
<organism evidence="2 3">
    <name type="scientific">Caballeronia telluris</name>
    <dbReference type="NCBI Taxonomy" id="326475"/>
    <lineage>
        <taxon>Bacteria</taxon>
        <taxon>Pseudomonadati</taxon>
        <taxon>Pseudomonadota</taxon>
        <taxon>Betaproteobacteria</taxon>
        <taxon>Burkholderiales</taxon>
        <taxon>Burkholderiaceae</taxon>
        <taxon>Caballeronia</taxon>
    </lineage>
</organism>
<reference evidence="2" key="1">
    <citation type="submission" date="2016-01" db="EMBL/GenBank/DDBJ databases">
        <authorList>
            <person name="Peeters Charlotte."/>
        </authorList>
    </citation>
    <scope>NUCLEOTIDE SEQUENCE</scope>
    <source>
        <strain evidence="2">LMG 22936</strain>
    </source>
</reference>
<gene>
    <name evidence="2" type="ORF">AWB66_00970</name>
</gene>
<accession>A0A158FJ17</accession>
<keyword evidence="1" id="KW-0472">Membrane</keyword>
<keyword evidence="1" id="KW-0812">Transmembrane</keyword>
<keyword evidence="3" id="KW-1185">Reference proteome</keyword>
<protein>
    <submittedName>
        <fullName evidence="2">Uncharacterized protein</fullName>
    </submittedName>
</protein>
<comment type="caution">
    <text evidence="2">The sequence shown here is derived from an EMBL/GenBank/DDBJ whole genome shotgun (WGS) entry which is preliminary data.</text>
</comment>
<evidence type="ECO:0000313" key="3">
    <source>
        <dbReference type="Proteomes" id="UP000054717"/>
    </source>
</evidence>
<dbReference type="EMBL" id="FCNZ02000003">
    <property type="protein sequence ID" value="SAL19824.1"/>
    <property type="molecule type" value="Genomic_DNA"/>
</dbReference>